<accession>A0A7W4V6K5</accession>
<feature type="region of interest" description="Disordered" evidence="1">
    <location>
        <begin position="149"/>
        <end position="215"/>
    </location>
</feature>
<reference evidence="3 4" key="1">
    <citation type="submission" date="2020-08" db="EMBL/GenBank/DDBJ databases">
        <title>Sequencing the genomes of 1000 actinobacteria strains.</title>
        <authorList>
            <person name="Klenk H.-P."/>
        </authorList>
    </citation>
    <scope>NUCLEOTIDE SEQUENCE [LARGE SCALE GENOMIC DNA]</scope>
    <source>
        <strain evidence="3 4">DSM 27099</strain>
    </source>
</reference>
<evidence type="ECO:0000313" key="4">
    <source>
        <dbReference type="Proteomes" id="UP000529310"/>
    </source>
</evidence>
<sequence>MRALSIVRWVIVGLLIAAAVVPAAAAAVRGWTFVAVQDEAMAPTYGDGELLVLRPPTGGEYFAVGEVVTADSGEGQMIGRVAGVGDDGTFDLQLLTSDSGEVVAVAPVYIDAVVEYHISSEFSLLVQWPTRIALIVIALALALLPPRPRSGRARSRRGNPLPRPATAAYEGASATNEFVQREREAEMLDREQDFSPYADSGSATRRAHRAPSRDE</sequence>
<proteinExistence type="predicted"/>
<feature type="transmembrane region" description="Helical" evidence="2">
    <location>
        <begin position="128"/>
        <end position="146"/>
    </location>
</feature>
<evidence type="ECO:0000256" key="1">
    <source>
        <dbReference type="SAM" id="MobiDB-lite"/>
    </source>
</evidence>
<feature type="compositionally biased region" description="Basic and acidic residues" evidence="1">
    <location>
        <begin position="179"/>
        <end position="193"/>
    </location>
</feature>
<keyword evidence="2" id="KW-0812">Transmembrane</keyword>
<dbReference type="CDD" id="cd06462">
    <property type="entry name" value="Peptidase_S24_S26"/>
    <property type="match status" value="1"/>
</dbReference>
<name>A0A7W4V6K5_9MICO</name>
<keyword evidence="2" id="KW-0472">Membrane</keyword>
<evidence type="ECO:0008006" key="5">
    <source>
        <dbReference type="Google" id="ProtNLM"/>
    </source>
</evidence>
<organism evidence="3 4">
    <name type="scientific">Microbacterium endophyticum</name>
    <dbReference type="NCBI Taxonomy" id="1526412"/>
    <lineage>
        <taxon>Bacteria</taxon>
        <taxon>Bacillati</taxon>
        <taxon>Actinomycetota</taxon>
        <taxon>Actinomycetes</taxon>
        <taxon>Micrococcales</taxon>
        <taxon>Microbacteriaceae</taxon>
        <taxon>Microbacterium</taxon>
    </lineage>
</organism>
<keyword evidence="2" id="KW-1133">Transmembrane helix</keyword>
<gene>
    <name evidence="3" type="ORF">FHX49_002760</name>
</gene>
<dbReference type="EMBL" id="JACHWQ010000012">
    <property type="protein sequence ID" value="MBB2977163.1"/>
    <property type="molecule type" value="Genomic_DNA"/>
</dbReference>
<feature type="compositionally biased region" description="Basic residues" evidence="1">
    <location>
        <begin position="205"/>
        <end position="215"/>
    </location>
</feature>
<dbReference type="RefSeq" id="WP_165140760.1">
    <property type="nucleotide sequence ID" value="NZ_CP049255.1"/>
</dbReference>
<dbReference type="AlphaFoldDB" id="A0A7W4V6K5"/>
<protein>
    <recommendedName>
        <fullName evidence="5">Signal peptidase I</fullName>
    </recommendedName>
</protein>
<comment type="caution">
    <text evidence="3">The sequence shown here is derived from an EMBL/GenBank/DDBJ whole genome shotgun (WGS) entry which is preliminary data.</text>
</comment>
<evidence type="ECO:0000256" key="2">
    <source>
        <dbReference type="SAM" id="Phobius"/>
    </source>
</evidence>
<evidence type="ECO:0000313" key="3">
    <source>
        <dbReference type="EMBL" id="MBB2977163.1"/>
    </source>
</evidence>
<dbReference type="Proteomes" id="UP000529310">
    <property type="component" value="Unassembled WGS sequence"/>
</dbReference>
<keyword evidence="4" id="KW-1185">Reference proteome</keyword>